<gene>
    <name evidence="2" type="ORF">PCOR1329_LOCUS20885</name>
</gene>
<name>A0ABN9RIT0_9DINO</name>
<feature type="transmembrane region" description="Helical" evidence="1">
    <location>
        <begin position="111"/>
        <end position="129"/>
    </location>
</feature>
<comment type="caution">
    <text evidence="2">The sequence shown here is derived from an EMBL/GenBank/DDBJ whole genome shotgun (WGS) entry which is preliminary data.</text>
</comment>
<keyword evidence="1" id="KW-0472">Membrane</keyword>
<keyword evidence="1" id="KW-0812">Transmembrane</keyword>
<keyword evidence="1" id="KW-1133">Transmembrane helix</keyword>
<dbReference type="EMBL" id="CAUYUJ010006792">
    <property type="protein sequence ID" value="CAK0818716.1"/>
    <property type="molecule type" value="Genomic_DNA"/>
</dbReference>
<reference evidence="2" key="1">
    <citation type="submission" date="2023-10" db="EMBL/GenBank/DDBJ databases">
        <authorList>
            <person name="Chen Y."/>
            <person name="Shah S."/>
            <person name="Dougan E. K."/>
            <person name="Thang M."/>
            <person name="Chan C."/>
        </authorList>
    </citation>
    <scope>NUCLEOTIDE SEQUENCE [LARGE SCALE GENOMIC DNA]</scope>
</reference>
<sequence length="323" mass="34347">MTWVGMGMTGTAARGTAMHGAVKDMADPLASPLAARLRGDPRCAAPCRGASSGRRECTRSPRPCASGCAAGGAPREGDRAGAPMQYAPSVPQPVFGLQIHDPHMARLTRRVLLVSIVSGVLAVFNAIRSSGGEPAYATLFGIFFALLVPACGYFGAKRSDETLTCCFCGCNLLSAVFQIIALVGTYLAAKSLEYLAESCKSIQSSSCEPQIREQFEAICKQKGQSFNNHDCYNYIEKTVVPNLNSILTSLVIIAVPTILLYCMGFCWGNQLYRKIKEGHVVVPLPEAAAPMTVRAVQPLPAAQTAAQFPVQPSAPPASFRSQV</sequence>
<accession>A0ABN9RIT0</accession>
<evidence type="ECO:0000313" key="2">
    <source>
        <dbReference type="EMBL" id="CAK0818716.1"/>
    </source>
</evidence>
<keyword evidence="3" id="KW-1185">Reference proteome</keyword>
<feature type="transmembrane region" description="Helical" evidence="1">
    <location>
        <begin position="135"/>
        <end position="156"/>
    </location>
</feature>
<evidence type="ECO:0000313" key="3">
    <source>
        <dbReference type="Proteomes" id="UP001189429"/>
    </source>
</evidence>
<evidence type="ECO:0008006" key="4">
    <source>
        <dbReference type="Google" id="ProtNLM"/>
    </source>
</evidence>
<dbReference type="Proteomes" id="UP001189429">
    <property type="component" value="Unassembled WGS sequence"/>
</dbReference>
<proteinExistence type="predicted"/>
<feature type="transmembrane region" description="Helical" evidence="1">
    <location>
        <begin position="246"/>
        <end position="267"/>
    </location>
</feature>
<protein>
    <recommendedName>
        <fullName evidence="4">Tetraspanin</fullName>
    </recommendedName>
</protein>
<organism evidence="2 3">
    <name type="scientific">Prorocentrum cordatum</name>
    <dbReference type="NCBI Taxonomy" id="2364126"/>
    <lineage>
        <taxon>Eukaryota</taxon>
        <taxon>Sar</taxon>
        <taxon>Alveolata</taxon>
        <taxon>Dinophyceae</taxon>
        <taxon>Prorocentrales</taxon>
        <taxon>Prorocentraceae</taxon>
        <taxon>Prorocentrum</taxon>
    </lineage>
</organism>
<feature type="transmembrane region" description="Helical" evidence="1">
    <location>
        <begin position="163"/>
        <end position="188"/>
    </location>
</feature>
<evidence type="ECO:0000256" key="1">
    <source>
        <dbReference type="SAM" id="Phobius"/>
    </source>
</evidence>